<protein>
    <submittedName>
        <fullName evidence="4">RNA polymerase sigma-70 factor, ECF subfamily</fullName>
    </submittedName>
</protein>
<dbReference type="Pfam" id="PF08281">
    <property type="entry name" value="Sigma70_r4_2"/>
    <property type="match status" value="1"/>
</dbReference>
<feature type="domain" description="RNA polymerase sigma factor 70 region 4 type 2" evidence="3">
    <location>
        <begin position="102"/>
        <end position="151"/>
    </location>
</feature>
<dbReference type="RefSeq" id="WP_053236552.1">
    <property type="nucleotide sequence ID" value="NZ_CP011125.1"/>
</dbReference>
<dbReference type="Gene3D" id="1.10.1740.10">
    <property type="match status" value="1"/>
</dbReference>
<dbReference type="InterPro" id="IPR052704">
    <property type="entry name" value="ECF_Sigma-70_Domain"/>
</dbReference>
<accession>A0A0F6W7N5</accession>
<gene>
    <name evidence="4" type="ORF">DB32_006666</name>
</gene>
<proteinExistence type="predicted"/>
<dbReference type="Proteomes" id="UP000034883">
    <property type="component" value="Chromosome"/>
</dbReference>
<dbReference type="SUPFAM" id="SSF54427">
    <property type="entry name" value="NTF2-like"/>
    <property type="match status" value="1"/>
</dbReference>
<dbReference type="SUPFAM" id="SSF88946">
    <property type="entry name" value="Sigma2 domain of RNA polymerase sigma factors"/>
    <property type="match status" value="1"/>
</dbReference>
<dbReference type="InterPro" id="IPR014284">
    <property type="entry name" value="RNA_pol_sigma-70_dom"/>
</dbReference>
<evidence type="ECO:0000259" key="3">
    <source>
        <dbReference type="Pfam" id="PF08281"/>
    </source>
</evidence>
<dbReference type="PANTHER" id="PTHR30173:SF36">
    <property type="entry name" value="ECF RNA POLYMERASE SIGMA FACTOR SIGJ"/>
    <property type="match status" value="1"/>
</dbReference>
<evidence type="ECO:0000313" key="5">
    <source>
        <dbReference type="Proteomes" id="UP000034883"/>
    </source>
</evidence>
<dbReference type="AlphaFoldDB" id="A0A0F6W7N5"/>
<dbReference type="InterPro" id="IPR013249">
    <property type="entry name" value="RNA_pol_sigma70_r4_t2"/>
</dbReference>
<dbReference type="InterPro" id="IPR007627">
    <property type="entry name" value="RNA_pol_sigma70_r2"/>
</dbReference>
<dbReference type="KEGG" id="samy:DB32_006666"/>
<dbReference type="InterPro" id="IPR036388">
    <property type="entry name" value="WH-like_DNA-bd_sf"/>
</dbReference>
<dbReference type="Pfam" id="PF04542">
    <property type="entry name" value="Sigma70_r2"/>
    <property type="match status" value="1"/>
</dbReference>
<dbReference type="OrthoDB" id="9794372at2"/>
<dbReference type="GO" id="GO:0006352">
    <property type="term" value="P:DNA-templated transcription initiation"/>
    <property type="evidence" value="ECO:0007669"/>
    <property type="project" value="InterPro"/>
</dbReference>
<dbReference type="SUPFAM" id="SSF88659">
    <property type="entry name" value="Sigma3 and sigma4 domains of RNA polymerase sigma factors"/>
    <property type="match status" value="1"/>
</dbReference>
<evidence type="ECO:0000256" key="1">
    <source>
        <dbReference type="ARBA" id="ARBA00011344"/>
    </source>
</evidence>
<dbReference type="GO" id="GO:0016987">
    <property type="term" value="F:sigma factor activity"/>
    <property type="evidence" value="ECO:0007669"/>
    <property type="project" value="InterPro"/>
</dbReference>
<reference evidence="4 5" key="1">
    <citation type="submission" date="2015-03" db="EMBL/GenBank/DDBJ databases">
        <title>Genome assembly of Sandaracinus amylolyticus DSM 53668.</title>
        <authorList>
            <person name="Sharma G."/>
            <person name="Subramanian S."/>
        </authorList>
    </citation>
    <scope>NUCLEOTIDE SEQUENCE [LARGE SCALE GENOMIC DNA]</scope>
    <source>
        <strain evidence="4 5">DSM 53668</strain>
    </source>
</reference>
<dbReference type="GO" id="GO:0003677">
    <property type="term" value="F:DNA binding"/>
    <property type="evidence" value="ECO:0007669"/>
    <property type="project" value="InterPro"/>
</dbReference>
<dbReference type="Gene3D" id="1.10.10.10">
    <property type="entry name" value="Winged helix-like DNA-binding domain superfamily/Winged helix DNA-binding domain"/>
    <property type="match status" value="1"/>
</dbReference>
<dbReference type="InterPro" id="IPR013324">
    <property type="entry name" value="RNA_pol_sigma_r3/r4-like"/>
</dbReference>
<comment type="subunit">
    <text evidence="1">Interacts transiently with the RNA polymerase catalytic core formed by RpoA, RpoB, RpoC and RpoZ (2 alpha, 1 beta, 1 beta' and 1 omega subunit) to form the RNA polymerase holoenzyme that can initiate transcription.</text>
</comment>
<dbReference type="NCBIfam" id="TIGR02937">
    <property type="entry name" value="sigma70-ECF"/>
    <property type="match status" value="1"/>
</dbReference>
<keyword evidence="5" id="KW-1185">Reference proteome</keyword>
<dbReference type="STRING" id="927083.DB32_006666"/>
<evidence type="ECO:0000313" key="4">
    <source>
        <dbReference type="EMBL" id="AKF09517.1"/>
    </source>
</evidence>
<dbReference type="PANTHER" id="PTHR30173">
    <property type="entry name" value="SIGMA 19 FACTOR"/>
    <property type="match status" value="1"/>
</dbReference>
<evidence type="ECO:0000259" key="2">
    <source>
        <dbReference type="Pfam" id="PF04542"/>
    </source>
</evidence>
<sequence length="282" mass="31208">MTDDPFTQARPMLLGLAYRILGSRADAEDAVQDTYVKWLGAHDVESPAAWLTATCTRRCIDMLRSAHRSRVDYVGPWLPEPLHTPADEPTDASLASSLGTAFLLVLERLTPKERAAYLLHEVFDVSYAETARTLEINETACRKLVSRARTHVEQAKVRHVTPRERQDELLAAFEVAITSGELDRLSALLADDVELRADGGGKVSAIREPLHGKQDVLAFVRQLAAWWRDYEWIATELNGGRGVVLRANGTITTSLTFAYDEAGAVTQVFIVRNPDKLAALVS</sequence>
<dbReference type="EMBL" id="CP011125">
    <property type="protein sequence ID" value="AKF09517.1"/>
    <property type="molecule type" value="Genomic_DNA"/>
</dbReference>
<dbReference type="InterPro" id="IPR032710">
    <property type="entry name" value="NTF2-like_dom_sf"/>
</dbReference>
<dbReference type="InterPro" id="IPR013325">
    <property type="entry name" value="RNA_pol_sigma_r2"/>
</dbReference>
<feature type="domain" description="RNA polymerase sigma-70 region 2" evidence="2">
    <location>
        <begin position="7"/>
        <end position="68"/>
    </location>
</feature>
<dbReference type="Gene3D" id="3.10.450.50">
    <property type="match status" value="1"/>
</dbReference>
<organism evidence="4 5">
    <name type="scientific">Sandaracinus amylolyticus</name>
    <dbReference type="NCBI Taxonomy" id="927083"/>
    <lineage>
        <taxon>Bacteria</taxon>
        <taxon>Pseudomonadati</taxon>
        <taxon>Myxococcota</taxon>
        <taxon>Polyangia</taxon>
        <taxon>Polyangiales</taxon>
        <taxon>Sandaracinaceae</taxon>
        <taxon>Sandaracinus</taxon>
    </lineage>
</organism>
<dbReference type="NCBIfam" id="NF007214">
    <property type="entry name" value="PRK09636.1"/>
    <property type="match status" value="1"/>
</dbReference>
<name>A0A0F6W7N5_9BACT</name>